<organism evidence="2 3">
    <name type="scientific">Pseudoalteromonas fuliginea</name>
    <dbReference type="NCBI Taxonomy" id="1872678"/>
    <lineage>
        <taxon>Bacteria</taxon>
        <taxon>Pseudomonadati</taxon>
        <taxon>Pseudomonadota</taxon>
        <taxon>Gammaproteobacteria</taxon>
        <taxon>Alteromonadales</taxon>
        <taxon>Pseudoalteromonadaceae</taxon>
        <taxon>Pseudoalteromonas</taxon>
    </lineage>
</organism>
<sequence length="61" mass="7012">MPNTLLFGLAPRAIYSLLLDFYLAYYLLLGYKPRAAIKSLLYRTNFNLKGQRVLTDKIKAS</sequence>
<keyword evidence="1" id="KW-0812">Transmembrane</keyword>
<dbReference type="EMBL" id="SEUK01000056">
    <property type="protein sequence ID" value="KAA1156460.1"/>
    <property type="molecule type" value="Genomic_DNA"/>
</dbReference>
<gene>
    <name evidence="2" type="ORF">EU508_20450</name>
</gene>
<feature type="transmembrane region" description="Helical" evidence="1">
    <location>
        <begin position="12"/>
        <end position="31"/>
    </location>
</feature>
<keyword evidence="1" id="KW-0472">Membrane</keyword>
<proteinExistence type="predicted"/>
<keyword evidence="1" id="KW-1133">Transmembrane helix</keyword>
<dbReference type="AlphaFoldDB" id="A0AB73BBL4"/>
<accession>A0AB73BBL4</accession>
<evidence type="ECO:0000313" key="2">
    <source>
        <dbReference type="EMBL" id="KAA1156460.1"/>
    </source>
</evidence>
<evidence type="ECO:0000256" key="1">
    <source>
        <dbReference type="SAM" id="Phobius"/>
    </source>
</evidence>
<name>A0AB73BBL4_9GAMM</name>
<dbReference type="Proteomes" id="UP000324162">
    <property type="component" value="Unassembled WGS sequence"/>
</dbReference>
<protein>
    <submittedName>
        <fullName evidence="2">Uncharacterized protein</fullName>
    </submittedName>
</protein>
<comment type="caution">
    <text evidence="2">The sequence shown here is derived from an EMBL/GenBank/DDBJ whole genome shotgun (WGS) entry which is preliminary data.</text>
</comment>
<reference evidence="2 3" key="1">
    <citation type="submission" date="2019-01" db="EMBL/GenBank/DDBJ databases">
        <title>Genome sequences of marine Pseudoalteromonas species.</title>
        <authorList>
            <person name="Boraston A.B."/>
            <person name="Hehemann J.-H."/>
            <person name="Vickers C.J."/>
            <person name="Salama-Alber O."/>
            <person name="Abe K."/>
            <person name="Hettle A.J."/>
        </authorList>
    </citation>
    <scope>NUCLEOTIDE SEQUENCE [LARGE SCALE GENOMIC DNA]</scope>
    <source>
        <strain evidence="2 3">PS42</strain>
    </source>
</reference>
<evidence type="ECO:0000313" key="3">
    <source>
        <dbReference type="Proteomes" id="UP000324162"/>
    </source>
</evidence>